<dbReference type="PANTHER" id="PTHR42796:SF7">
    <property type="entry name" value="2-DEHYDRO-3-DEOXY-D-ARABINONATE DEHYDRATASE"/>
    <property type="match status" value="1"/>
</dbReference>
<dbReference type="InterPro" id="IPR011234">
    <property type="entry name" value="Fumarylacetoacetase-like_C"/>
</dbReference>
<dbReference type="RefSeq" id="WP_013565126.1">
    <property type="nucleotide sequence ID" value="NC_014962.1"/>
</dbReference>
<dbReference type="SUPFAM" id="SSF56529">
    <property type="entry name" value="FAH"/>
    <property type="match status" value="1"/>
</dbReference>
<dbReference type="GO" id="GO:0046872">
    <property type="term" value="F:metal ion binding"/>
    <property type="evidence" value="ECO:0007669"/>
    <property type="project" value="UniProtKB-KW"/>
</dbReference>
<dbReference type="GO" id="GO:0016787">
    <property type="term" value="F:hydrolase activity"/>
    <property type="evidence" value="ECO:0007669"/>
    <property type="project" value="UniProtKB-KW"/>
</dbReference>
<evidence type="ECO:0000256" key="1">
    <source>
        <dbReference type="ARBA" id="ARBA00010211"/>
    </source>
</evidence>
<reference evidence="4 5" key="2">
    <citation type="journal article" date="2011" name="Stand. Genomic Sci.">
        <title>Complete genome sequence of Isosphaera pallida type strain (IS1B).</title>
        <authorList>
            <consortium name="US DOE Joint Genome Institute (JGI-PGF)"/>
            <person name="Goker M."/>
            <person name="Cleland D."/>
            <person name="Saunders E."/>
            <person name="Lapidus A."/>
            <person name="Nolan M."/>
            <person name="Lucas S."/>
            <person name="Hammon N."/>
            <person name="Deshpande S."/>
            <person name="Cheng J.F."/>
            <person name="Tapia R."/>
            <person name="Han C."/>
            <person name="Goodwin L."/>
            <person name="Pitluck S."/>
            <person name="Liolios K."/>
            <person name="Pagani I."/>
            <person name="Ivanova N."/>
            <person name="Mavromatis K."/>
            <person name="Pati A."/>
            <person name="Chen A."/>
            <person name="Palaniappan K."/>
            <person name="Land M."/>
            <person name="Hauser L."/>
            <person name="Chang Y.J."/>
            <person name="Jeffries C.D."/>
            <person name="Detter J.C."/>
            <person name="Beck B."/>
            <person name="Woyke T."/>
            <person name="Bristow J."/>
            <person name="Eisen J.A."/>
            <person name="Markowitz V."/>
            <person name="Hugenholtz P."/>
            <person name="Kyrpides N.C."/>
            <person name="Klenk H.P."/>
        </authorList>
    </citation>
    <scope>NUCLEOTIDE SEQUENCE [LARGE SCALE GENOMIC DNA]</scope>
    <source>
        <strain evidence="5">ATCC 43644 / DSM 9630 / IS1B</strain>
    </source>
</reference>
<feature type="domain" description="Fumarylacetoacetase-like C-terminal" evidence="3">
    <location>
        <begin position="115"/>
        <end position="290"/>
    </location>
</feature>
<evidence type="ECO:0000313" key="4">
    <source>
        <dbReference type="EMBL" id="ADV62838.1"/>
    </source>
</evidence>
<proteinExistence type="inferred from homology"/>
<keyword evidence="4" id="KW-0378">Hydrolase</keyword>
<accession>E8R5T1</accession>
<dbReference type="OrthoDB" id="9779415at2"/>
<reference key="1">
    <citation type="submission" date="2010-11" db="EMBL/GenBank/DDBJ databases">
        <title>The complete sequence of chromosome of Isophaera pallida ATCC 43644.</title>
        <authorList>
            <consortium name="US DOE Joint Genome Institute (JGI-PGF)"/>
            <person name="Lucas S."/>
            <person name="Copeland A."/>
            <person name="Lapidus A."/>
            <person name="Bruce D."/>
            <person name="Goodwin L."/>
            <person name="Pitluck S."/>
            <person name="Kyrpides N."/>
            <person name="Mavromatis K."/>
            <person name="Pagani I."/>
            <person name="Ivanova N."/>
            <person name="Saunders E."/>
            <person name="Brettin T."/>
            <person name="Detter J.C."/>
            <person name="Han C."/>
            <person name="Tapia R."/>
            <person name="Land M."/>
            <person name="Hauser L."/>
            <person name="Markowitz V."/>
            <person name="Cheng J.-F."/>
            <person name="Hugenholtz P."/>
            <person name="Woyke T."/>
            <person name="Wu D."/>
            <person name="Eisen J.A."/>
        </authorList>
    </citation>
    <scope>NUCLEOTIDE SEQUENCE</scope>
    <source>
        <strain>ATCC 43644</strain>
    </source>
</reference>
<dbReference type="InterPro" id="IPR051121">
    <property type="entry name" value="FAH"/>
</dbReference>
<organism evidence="4 5">
    <name type="scientific">Isosphaera pallida (strain ATCC 43644 / DSM 9630 / IS1B)</name>
    <dbReference type="NCBI Taxonomy" id="575540"/>
    <lineage>
        <taxon>Bacteria</taxon>
        <taxon>Pseudomonadati</taxon>
        <taxon>Planctomycetota</taxon>
        <taxon>Planctomycetia</taxon>
        <taxon>Isosphaerales</taxon>
        <taxon>Isosphaeraceae</taxon>
        <taxon>Isosphaera</taxon>
    </lineage>
</organism>
<evidence type="ECO:0000313" key="5">
    <source>
        <dbReference type="Proteomes" id="UP000008631"/>
    </source>
</evidence>
<dbReference type="EMBL" id="CP002353">
    <property type="protein sequence ID" value="ADV62838.1"/>
    <property type="molecule type" value="Genomic_DNA"/>
</dbReference>
<dbReference type="GO" id="GO:0044281">
    <property type="term" value="P:small molecule metabolic process"/>
    <property type="evidence" value="ECO:0007669"/>
    <property type="project" value="UniProtKB-ARBA"/>
</dbReference>
<dbReference type="eggNOG" id="COG3970">
    <property type="taxonomic scope" value="Bacteria"/>
</dbReference>
<dbReference type="Proteomes" id="UP000008631">
    <property type="component" value="Chromosome"/>
</dbReference>
<keyword evidence="2" id="KW-0479">Metal-binding</keyword>
<evidence type="ECO:0000256" key="2">
    <source>
        <dbReference type="ARBA" id="ARBA00022723"/>
    </source>
</evidence>
<keyword evidence="5" id="KW-1185">Reference proteome</keyword>
<gene>
    <name evidence="4" type="ordered locus">Isop_2260</name>
</gene>
<sequence length="303" mass="32992">MTRLIKFRVGDSGRSRFGLWEQTEAGDRVRPLDVGSAFRASSLAEVLHAPNPQAILAQAMQLEVESFALEDVSLLPPVDEQEVWGAGVTYLRSKVAREEESERGAYFYDLVYAAERPELFFKATARRVIGPNSLARVRSDSRWTVPEPELVLVITPAGKIVGYTLGDDVSARDIEGANPLYLPQAKVYDGACVIGPAIVPAWSLADPKTLTLSLTIVRDGTPVFQGEAPVARLVRPLEDLVAWLFRDQTFPQGVLLFTGTGIVPPDDFHLAPGDRVEITADGLGTLRHGVAPLASHPKPTPTM</sequence>
<dbReference type="InterPro" id="IPR036663">
    <property type="entry name" value="Fumarylacetoacetase_C_sf"/>
</dbReference>
<name>E8R5T1_ISOPI</name>
<dbReference type="PANTHER" id="PTHR42796">
    <property type="entry name" value="FUMARYLACETOACETATE HYDROLASE DOMAIN-CONTAINING PROTEIN 2A-RELATED"/>
    <property type="match status" value="1"/>
</dbReference>
<dbReference type="InParanoid" id="E8R5T1"/>
<dbReference type="STRING" id="575540.Isop_2260"/>
<comment type="similarity">
    <text evidence="1">Belongs to the FAH family.</text>
</comment>
<dbReference type="HOGENOM" id="CLU_078481_0_0_0"/>
<evidence type="ECO:0000259" key="3">
    <source>
        <dbReference type="Pfam" id="PF01557"/>
    </source>
</evidence>
<dbReference type="Pfam" id="PF01557">
    <property type="entry name" value="FAA_hydrolase"/>
    <property type="match status" value="1"/>
</dbReference>
<dbReference type="Gene3D" id="3.90.850.10">
    <property type="entry name" value="Fumarylacetoacetase-like, C-terminal domain"/>
    <property type="match status" value="1"/>
</dbReference>
<protein>
    <submittedName>
        <fullName evidence="4">Fumarylacetoacetate (FAA) hydrolase</fullName>
    </submittedName>
</protein>
<dbReference type="AlphaFoldDB" id="E8R5T1"/>
<dbReference type="KEGG" id="ipa:Isop_2260"/>